<protein>
    <submittedName>
        <fullName evidence="3">Tetrapyrrole methylase family protein / MazG family protein</fullName>
    </submittedName>
</protein>
<dbReference type="Proteomes" id="UP000182135">
    <property type="component" value="Unassembled WGS sequence"/>
</dbReference>
<dbReference type="InterPro" id="IPR035013">
    <property type="entry name" value="YabN_N"/>
</dbReference>
<dbReference type="GO" id="GO:0046052">
    <property type="term" value="P:UTP catabolic process"/>
    <property type="evidence" value="ECO:0007669"/>
    <property type="project" value="TreeGrafter"/>
</dbReference>
<evidence type="ECO:0000313" key="3">
    <source>
        <dbReference type="EMBL" id="SFG02469.1"/>
    </source>
</evidence>
<dbReference type="PANTHER" id="PTHR30522">
    <property type="entry name" value="NUCLEOSIDE TRIPHOSPHATE PYROPHOSPHOHYDROLASE"/>
    <property type="match status" value="1"/>
</dbReference>
<dbReference type="InterPro" id="IPR035996">
    <property type="entry name" value="4pyrrol_Methylase_sf"/>
</dbReference>
<organism evidence="3 4">
    <name type="scientific">Clostridium cadaveris</name>
    <dbReference type="NCBI Taxonomy" id="1529"/>
    <lineage>
        <taxon>Bacteria</taxon>
        <taxon>Bacillati</taxon>
        <taxon>Bacillota</taxon>
        <taxon>Clostridia</taxon>
        <taxon>Eubacteriales</taxon>
        <taxon>Clostridiaceae</taxon>
        <taxon>Clostridium</taxon>
    </lineage>
</organism>
<dbReference type="Gene3D" id="3.40.1010.10">
    <property type="entry name" value="Cobalt-precorrin-4 Transmethylase, Domain 1"/>
    <property type="match status" value="1"/>
</dbReference>
<dbReference type="InterPro" id="IPR014777">
    <property type="entry name" value="4pyrrole_Mease_sub1"/>
</dbReference>
<name>A0A1I2NI31_9CLOT</name>
<dbReference type="GO" id="GO:0046061">
    <property type="term" value="P:dATP catabolic process"/>
    <property type="evidence" value="ECO:0007669"/>
    <property type="project" value="TreeGrafter"/>
</dbReference>
<dbReference type="InterPro" id="IPR024180">
    <property type="entry name" value="Tetrapyrrole_Mease/MazG_pred"/>
</dbReference>
<dbReference type="GO" id="GO:0032259">
    <property type="term" value="P:methylation"/>
    <property type="evidence" value="ECO:0007669"/>
    <property type="project" value="UniProtKB-KW"/>
</dbReference>
<dbReference type="OrthoDB" id="9808939at2"/>
<dbReference type="GO" id="GO:0046081">
    <property type="term" value="P:dUTP catabolic process"/>
    <property type="evidence" value="ECO:0007669"/>
    <property type="project" value="TreeGrafter"/>
</dbReference>
<dbReference type="SUPFAM" id="SSF53790">
    <property type="entry name" value="Tetrapyrrole methylase"/>
    <property type="match status" value="1"/>
</dbReference>
<sequence length="482" mass="55918">MIKILGLGPGSPEALTLGTINILRDSSKKYFRTEKHPTIDYIKEMGIEYSTYDFAYEKFDSFDEVYNFIAEDIIEKAKREEVIYAVPGHPLVAEKSVKLIIDKCIENEIEYKVYPAVSFVDVMMETLAVDPVDGLKIIDAFDMNYQTLDKRCGLIITQVYDKYISSEVKLKLGEYYNDDMDIYFVRAAGVKEIESIRKIKIYEIDRQEDIDYLTSLYIPKDENATVDFNDLLNITSILRGPDGCPWDREQDLDSLKRYIIDECYEVIEAIKDKDDDAIAEELGDLLFQIVFIADIEKDEGFFSMKNVIEGICKKMVDRHPHVFGEDDIDSTEKVLEKWDDIKKKEKEYTSYTEELKHIAKSLPALMRAEEVQKKAAKVGFDWDNVDDAMKKVDEELFELKEVYKGKEVARILEELGDLIFAIVNVARFLKINPEEALTNTTEKFIKRFAYIEENAVSLNKDIRHMTLEEMDELWNKAKKLGK</sequence>
<dbReference type="GO" id="GO:0046047">
    <property type="term" value="P:TTP catabolic process"/>
    <property type="evidence" value="ECO:0007669"/>
    <property type="project" value="TreeGrafter"/>
</dbReference>
<dbReference type="Pfam" id="PF00590">
    <property type="entry name" value="TP_methylase"/>
    <property type="match status" value="1"/>
</dbReference>
<keyword evidence="3" id="KW-0808">Transferase</keyword>
<dbReference type="InterPro" id="IPR004518">
    <property type="entry name" value="MazG-like_dom"/>
</dbReference>
<feature type="domain" description="Tetrapyrrole methylase" evidence="1">
    <location>
        <begin position="3"/>
        <end position="204"/>
    </location>
</feature>
<dbReference type="Gene3D" id="1.10.287.1080">
    <property type="entry name" value="MazG-like"/>
    <property type="match status" value="2"/>
</dbReference>
<dbReference type="NCBIfam" id="TIGR00444">
    <property type="entry name" value="mazG"/>
    <property type="match status" value="1"/>
</dbReference>
<dbReference type="NCBIfam" id="NF007113">
    <property type="entry name" value="PRK09562.1"/>
    <property type="match status" value="1"/>
</dbReference>
<proteinExistence type="predicted"/>
<dbReference type="PIRSF" id="PIRSF002845">
    <property type="entry name" value="Ttrprl_mtas_MazG"/>
    <property type="match status" value="1"/>
</dbReference>
<dbReference type="eggNOG" id="COG3956">
    <property type="taxonomic scope" value="Bacteria"/>
</dbReference>
<dbReference type="CDD" id="cd11529">
    <property type="entry name" value="NTP-PPase_MazG_Cterm"/>
    <property type="match status" value="1"/>
</dbReference>
<dbReference type="FunFam" id="1.10.287.1080:FF:000003">
    <property type="entry name" value="Nucleoside triphosphate pyrophosphohydrolase"/>
    <property type="match status" value="1"/>
</dbReference>
<dbReference type="Pfam" id="PF03819">
    <property type="entry name" value="MazG"/>
    <property type="match status" value="2"/>
</dbReference>
<dbReference type="RefSeq" id="WP_027639676.1">
    <property type="nucleotide sequence ID" value="NZ_FOOE01000021.1"/>
</dbReference>
<dbReference type="AlphaFoldDB" id="A0A1I2NI31"/>
<dbReference type="STRING" id="1529.SAMN04487885_12120"/>
<evidence type="ECO:0000259" key="1">
    <source>
        <dbReference type="Pfam" id="PF00590"/>
    </source>
</evidence>
<dbReference type="FunFam" id="1.10.287.1080:FF:000001">
    <property type="entry name" value="Nucleoside triphosphate pyrophosphohydrolase"/>
    <property type="match status" value="1"/>
</dbReference>
<dbReference type="GO" id="GO:0047429">
    <property type="term" value="F:nucleoside triphosphate diphosphatase activity"/>
    <property type="evidence" value="ECO:0007669"/>
    <property type="project" value="InterPro"/>
</dbReference>
<feature type="domain" description="NTP pyrophosphohydrolase MazG-like" evidence="2">
    <location>
        <begin position="250"/>
        <end position="323"/>
    </location>
</feature>
<dbReference type="InterPro" id="IPR048015">
    <property type="entry name" value="NTP-PPase_MazG-like_N"/>
</dbReference>
<keyword evidence="4" id="KW-1185">Reference proteome</keyword>
<dbReference type="InterPro" id="IPR011551">
    <property type="entry name" value="NTP_PyrPHydrolase_MazG"/>
</dbReference>
<dbReference type="GO" id="GO:0006203">
    <property type="term" value="P:dGTP catabolic process"/>
    <property type="evidence" value="ECO:0007669"/>
    <property type="project" value="TreeGrafter"/>
</dbReference>
<accession>A0A1I2NI31</accession>
<dbReference type="CDD" id="cd11723">
    <property type="entry name" value="YabN_N_like"/>
    <property type="match status" value="1"/>
</dbReference>
<dbReference type="EMBL" id="FOOE01000021">
    <property type="protein sequence ID" value="SFG02469.1"/>
    <property type="molecule type" value="Genomic_DNA"/>
</dbReference>
<feature type="domain" description="NTP pyrophosphohydrolase MazG-like" evidence="2">
    <location>
        <begin position="389"/>
        <end position="447"/>
    </location>
</feature>
<dbReference type="InterPro" id="IPR000878">
    <property type="entry name" value="4pyrrol_Mease"/>
</dbReference>
<evidence type="ECO:0000313" key="4">
    <source>
        <dbReference type="Proteomes" id="UP000182135"/>
    </source>
</evidence>
<evidence type="ECO:0000259" key="2">
    <source>
        <dbReference type="Pfam" id="PF03819"/>
    </source>
</evidence>
<dbReference type="GO" id="GO:0006950">
    <property type="term" value="P:response to stress"/>
    <property type="evidence" value="ECO:0007669"/>
    <property type="project" value="UniProtKB-ARBA"/>
</dbReference>
<dbReference type="PANTHER" id="PTHR30522:SF0">
    <property type="entry name" value="NUCLEOSIDE TRIPHOSPHATE PYROPHOSPHOHYDROLASE"/>
    <property type="match status" value="1"/>
</dbReference>
<dbReference type="CDD" id="cd11528">
    <property type="entry name" value="NTP-PPase_MazG_Nterm"/>
    <property type="match status" value="1"/>
</dbReference>
<gene>
    <name evidence="3" type="ORF">SAMN04487885_12120</name>
</gene>
<dbReference type="GO" id="GO:0046076">
    <property type="term" value="P:dTTP catabolic process"/>
    <property type="evidence" value="ECO:0007669"/>
    <property type="project" value="TreeGrafter"/>
</dbReference>
<dbReference type="InterPro" id="IPR048011">
    <property type="entry name" value="NTP-PPase_MazG-like_C"/>
</dbReference>
<reference evidence="3 4" key="1">
    <citation type="submission" date="2016-10" db="EMBL/GenBank/DDBJ databases">
        <authorList>
            <person name="de Groot N.N."/>
        </authorList>
    </citation>
    <scope>NUCLEOTIDE SEQUENCE [LARGE SCALE GENOMIC DNA]</scope>
    <source>
        <strain evidence="3 4">NLAE-zl-G419</strain>
    </source>
</reference>
<keyword evidence="3" id="KW-0489">Methyltransferase</keyword>
<dbReference type="SUPFAM" id="SSF101386">
    <property type="entry name" value="all-alpha NTP pyrophosphatases"/>
    <property type="match status" value="2"/>
</dbReference>
<dbReference type="GO" id="GO:0008168">
    <property type="term" value="F:methyltransferase activity"/>
    <property type="evidence" value="ECO:0007669"/>
    <property type="project" value="UniProtKB-KW"/>
</dbReference>